<reference evidence="1 2" key="1">
    <citation type="submission" date="2013-09" db="EMBL/GenBank/DDBJ databases">
        <title>Corchorus capsularis genome sequencing.</title>
        <authorList>
            <person name="Alam M."/>
            <person name="Haque M.S."/>
            <person name="Islam M.S."/>
            <person name="Emdad E.M."/>
            <person name="Islam M.M."/>
            <person name="Ahmed B."/>
            <person name="Halim A."/>
            <person name="Hossen Q.M.M."/>
            <person name="Hossain M.Z."/>
            <person name="Ahmed R."/>
            <person name="Khan M.M."/>
            <person name="Islam R."/>
            <person name="Rashid M.M."/>
            <person name="Khan S.A."/>
            <person name="Rahman M.S."/>
            <person name="Alam M."/>
        </authorList>
    </citation>
    <scope>NUCLEOTIDE SEQUENCE [LARGE SCALE GENOMIC DNA]</scope>
    <source>
        <strain evidence="2">cv. CVL-1</strain>
        <tissue evidence="1">Whole seedling</tissue>
    </source>
</reference>
<evidence type="ECO:0000313" key="2">
    <source>
        <dbReference type="Proteomes" id="UP000188268"/>
    </source>
</evidence>
<sequence length="27" mass="3046">MKNAKDENAATHALFRTQAETDINDLK</sequence>
<accession>A0A1R3JHP6</accession>
<comment type="caution">
    <text evidence="1">The sequence shown here is derived from an EMBL/GenBank/DDBJ whole genome shotgun (WGS) entry which is preliminary data.</text>
</comment>
<feature type="non-terminal residue" evidence="1">
    <location>
        <position position="27"/>
    </location>
</feature>
<name>A0A1R3JHP6_COCAP</name>
<dbReference type="EMBL" id="AWWV01007875">
    <property type="protein sequence ID" value="OMO94408.1"/>
    <property type="molecule type" value="Genomic_DNA"/>
</dbReference>
<keyword evidence="2" id="KW-1185">Reference proteome</keyword>
<protein>
    <submittedName>
        <fullName evidence="1">Uncharacterized protein</fullName>
    </submittedName>
</protein>
<dbReference type="Proteomes" id="UP000188268">
    <property type="component" value="Unassembled WGS sequence"/>
</dbReference>
<dbReference type="AlphaFoldDB" id="A0A1R3JHP6"/>
<dbReference type="Gramene" id="OMO94408">
    <property type="protein sequence ID" value="OMO94408"/>
    <property type="gene ID" value="CCACVL1_06014"/>
</dbReference>
<organism evidence="1 2">
    <name type="scientific">Corchorus capsularis</name>
    <name type="common">Jute</name>
    <dbReference type="NCBI Taxonomy" id="210143"/>
    <lineage>
        <taxon>Eukaryota</taxon>
        <taxon>Viridiplantae</taxon>
        <taxon>Streptophyta</taxon>
        <taxon>Embryophyta</taxon>
        <taxon>Tracheophyta</taxon>
        <taxon>Spermatophyta</taxon>
        <taxon>Magnoliopsida</taxon>
        <taxon>eudicotyledons</taxon>
        <taxon>Gunneridae</taxon>
        <taxon>Pentapetalae</taxon>
        <taxon>rosids</taxon>
        <taxon>malvids</taxon>
        <taxon>Malvales</taxon>
        <taxon>Malvaceae</taxon>
        <taxon>Grewioideae</taxon>
        <taxon>Apeibeae</taxon>
        <taxon>Corchorus</taxon>
    </lineage>
</organism>
<proteinExistence type="predicted"/>
<evidence type="ECO:0000313" key="1">
    <source>
        <dbReference type="EMBL" id="OMO94408.1"/>
    </source>
</evidence>
<gene>
    <name evidence="1" type="ORF">CCACVL1_06014</name>
</gene>